<keyword evidence="3" id="KW-1185">Reference proteome</keyword>
<protein>
    <recommendedName>
        <fullName evidence="1">YgjP-like metallopeptidase domain-containing protein</fullName>
    </recommendedName>
</protein>
<dbReference type="EMBL" id="LN794158">
    <property type="protein sequence ID" value="CEN56394.1"/>
    <property type="molecule type" value="Genomic_DNA"/>
</dbReference>
<dbReference type="RefSeq" id="WP_045751497.1">
    <property type="nucleotide sequence ID" value="NZ_LN794158.1"/>
</dbReference>
<dbReference type="Pfam" id="PF01863">
    <property type="entry name" value="YgjP-like"/>
    <property type="match status" value="1"/>
</dbReference>
<name>A0A0B7IZ54_9PROT</name>
<dbReference type="PANTHER" id="PTHR30399">
    <property type="entry name" value="UNCHARACTERIZED PROTEIN YGJP"/>
    <property type="match status" value="1"/>
</dbReference>
<dbReference type="InterPro" id="IPR053136">
    <property type="entry name" value="UTP_pyrophosphatase-like"/>
</dbReference>
<dbReference type="OrthoDB" id="9811177at2"/>
<dbReference type="Proteomes" id="UP000056322">
    <property type="component" value="Chromosome 1"/>
</dbReference>
<reference evidence="3" key="1">
    <citation type="submission" date="2014-12" db="EMBL/GenBank/DDBJ databases">
        <authorList>
            <person name="Salcher M.M."/>
        </authorList>
    </citation>
    <scope>NUCLEOTIDE SEQUENCE [LARGE SCALE GENOMIC DNA]</scope>
    <source>
        <strain evidence="3">MMS-10A-171</strain>
    </source>
</reference>
<evidence type="ECO:0000259" key="1">
    <source>
        <dbReference type="Pfam" id="PF01863"/>
    </source>
</evidence>
<dbReference type="HOGENOM" id="CLU_065947_2_0_4"/>
<accession>A0A0B7IZ54</accession>
<sequence>MTQFHLPIPNGEAIPYTLERRTRKTVGLKINHNGLIVHAPTRLSQKELERMLLSKADWIVKKLQSQQENQLEKFIWEDGASLLLLGNAIELSVRMDSVSRALEYEPGRISVALPTPNNQTSIARKVLQWYKKQALTDFTRRIALLAAKLGVDTPPLFLSSARSRWGSCNSRGEVRLNWRLLQAPPHIINYVVAHELAHLKEMNHSAKFWATVERIYPDYKTAEKELKAWSAKMHRI</sequence>
<dbReference type="KEGG" id="mbac:BN1209_1357"/>
<organism evidence="2 3">
    <name type="scientific">Candidatus Methylopumilus turicensis</name>
    <dbReference type="NCBI Taxonomy" id="1581680"/>
    <lineage>
        <taxon>Bacteria</taxon>
        <taxon>Pseudomonadati</taxon>
        <taxon>Pseudomonadota</taxon>
        <taxon>Betaproteobacteria</taxon>
        <taxon>Nitrosomonadales</taxon>
        <taxon>Methylophilaceae</taxon>
        <taxon>Candidatus Methylopumilus</taxon>
    </lineage>
</organism>
<dbReference type="PANTHER" id="PTHR30399:SF1">
    <property type="entry name" value="UTP PYROPHOSPHATASE"/>
    <property type="match status" value="1"/>
</dbReference>
<gene>
    <name evidence="2" type="ORF">BN1209_1357</name>
</gene>
<dbReference type="Gene3D" id="3.30.2010.10">
    <property type="entry name" value="Metalloproteases ('zincins'), catalytic domain"/>
    <property type="match status" value="1"/>
</dbReference>
<dbReference type="STRING" id="1581680.BN1209_1357"/>
<dbReference type="CDD" id="cd07344">
    <property type="entry name" value="M48_yhfN_like"/>
    <property type="match status" value="1"/>
</dbReference>
<evidence type="ECO:0000313" key="3">
    <source>
        <dbReference type="Proteomes" id="UP000056322"/>
    </source>
</evidence>
<dbReference type="InterPro" id="IPR002725">
    <property type="entry name" value="YgjP-like_metallopeptidase"/>
</dbReference>
<dbReference type="AlphaFoldDB" id="A0A0B7IZ54"/>
<feature type="domain" description="YgjP-like metallopeptidase" evidence="1">
    <location>
        <begin position="24"/>
        <end position="227"/>
    </location>
</feature>
<evidence type="ECO:0000313" key="2">
    <source>
        <dbReference type="EMBL" id="CEN56394.1"/>
    </source>
</evidence>
<proteinExistence type="predicted"/>